<keyword evidence="12 19" id="KW-1133">Transmembrane helix</keyword>
<evidence type="ECO:0000256" key="6">
    <source>
        <dbReference type="ARBA" id="ARBA00015850"/>
    </source>
</evidence>
<comment type="cofactor">
    <cofactor evidence="1 19">
        <name>Mg(2+)</name>
        <dbReference type="ChEBI" id="CHEBI:18420"/>
    </cofactor>
</comment>
<dbReference type="EC" id="2.7.8.26" evidence="5 19"/>
<name>A0A450V8X1_9GAMM</name>
<keyword evidence="8 19" id="KW-0169">Cobalamin biosynthesis</keyword>
<evidence type="ECO:0000256" key="18">
    <source>
        <dbReference type="ARBA" id="ARBA00049504"/>
    </source>
</evidence>
<dbReference type="UniPathway" id="UPA00148">
    <property type="reaction ID" value="UER00238"/>
</dbReference>
<reference evidence="22" key="1">
    <citation type="submission" date="2019-02" db="EMBL/GenBank/DDBJ databases">
        <authorList>
            <person name="Gruber-Vodicka R. H."/>
            <person name="Seah K. B. B."/>
        </authorList>
    </citation>
    <scope>NUCLEOTIDE SEQUENCE</scope>
    <source>
        <strain evidence="22">BECK_SA2B12</strain>
        <strain evidence="20">BECK_SA2B15</strain>
        <strain evidence="21">BECK_SA2B20</strain>
    </source>
</reference>
<evidence type="ECO:0000256" key="17">
    <source>
        <dbReference type="ARBA" id="ARBA00048623"/>
    </source>
</evidence>
<dbReference type="PANTHER" id="PTHR34148">
    <property type="entry name" value="ADENOSYLCOBINAMIDE-GDP RIBAZOLETRANSFERASE"/>
    <property type="match status" value="1"/>
</dbReference>
<evidence type="ECO:0000256" key="7">
    <source>
        <dbReference type="ARBA" id="ARBA00022475"/>
    </source>
</evidence>
<evidence type="ECO:0000256" key="15">
    <source>
        <dbReference type="ARBA" id="ARBA00032605"/>
    </source>
</evidence>
<dbReference type="GO" id="GO:0005886">
    <property type="term" value="C:plasma membrane"/>
    <property type="evidence" value="ECO:0007669"/>
    <property type="project" value="UniProtKB-SubCell"/>
</dbReference>
<dbReference type="HAMAP" id="MF_00719">
    <property type="entry name" value="CobS"/>
    <property type="match status" value="1"/>
</dbReference>
<dbReference type="Pfam" id="PF02654">
    <property type="entry name" value="CobS"/>
    <property type="match status" value="1"/>
</dbReference>
<feature type="transmembrane region" description="Helical" evidence="19">
    <location>
        <begin position="109"/>
        <end position="131"/>
    </location>
</feature>
<feature type="transmembrane region" description="Helical" evidence="19">
    <location>
        <begin position="61"/>
        <end position="79"/>
    </location>
</feature>
<dbReference type="AlphaFoldDB" id="A0A450V8X1"/>
<evidence type="ECO:0000256" key="3">
    <source>
        <dbReference type="ARBA" id="ARBA00004663"/>
    </source>
</evidence>
<dbReference type="InterPro" id="IPR003805">
    <property type="entry name" value="CobS"/>
</dbReference>
<accession>A0A450V8X1</accession>
<organism evidence="22">
    <name type="scientific">Candidatus Kentrum eta</name>
    <dbReference type="NCBI Taxonomy" id="2126337"/>
    <lineage>
        <taxon>Bacteria</taxon>
        <taxon>Pseudomonadati</taxon>
        <taxon>Pseudomonadota</taxon>
        <taxon>Gammaproteobacteria</taxon>
        <taxon>Candidatus Kentrum</taxon>
    </lineage>
</organism>
<feature type="transmembrane region" description="Helical" evidence="19">
    <location>
        <begin position="34"/>
        <end position="55"/>
    </location>
</feature>
<feature type="transmembrane region" description="Helical" evidence="19">
    <location>
        <begin position="207"/>
        <end position="224"/>
    </location>
</feature>
<sequence>MSVLKPACAALGFLTVIPLPKGCRHTKADLIRSVPFFPLVGFLIGLSAVGIAFVADGLFPPPVLAVLLVGWLAIVHGGLHLDGLADTADGFLSHHTRERVLDIMRDSRIGTFGCLAMGGGLTFKVAALASLPEEYRLQAILLAPLAARCMMVPMLDFLPPARLDGMGRVFYRCVYQDRASWRSIVEFLGAMAVLLGAGWLFAGTVGLVVGVVVMTATALFGSWCRRRIGGRTGDTVGAAGEIVEVLVLMVFSA</sequence>
<keyword evidence="9 19" id="KW-0808">Transferase</keyword>
<evidence type="ECO:0000256" key="2">
    <source>
        <dbReference type="ARBA" id="ARBA00004651"/>
    </source>
</evidence>
<dbReference type="GO" id="GO:0009236">
    <property type="term" value="P:cobalamin biosynthetic process"/>
    <property type="evidence" value="ECO:0007669"/>
    <property type="project" value="UniProtKB-UniRule"/>
</dbReference>
<keyword evidence="10 19" id="KW-0812">Transmembrane</keyword>
<gene>
    <name evidence="19" type="primary">cobS</name>
    <name evidence="20" type="ORF">BECKH772A_GA0070896_100607</name>
    <name evidence="21" type="ORF">BECKH772B_GA0070898_100608</name>
    <name evidence="22" type="ORF">BECKH772C_GA0070978_100598</name>
</gene>
<dbReference type="GO" id="GO:0051073">
    <property type="term" value="F:adenosylcobinamide-GDP ribazoletransferase activity"/>
    <property type="evidence" value="ECO:0007669"/>
    <property type="project" value="UniProtKB-UniRule"/>
</dbReference>
<dbReference type="PANTHER" id="PTHR34148:SF1">
    <property type="entry name" value="ADENOSYLCOBINAMIDE-GDP RIBAZOLETRANSFERASE"/>
    <property type="match status" value="1"/>
</dbReference>
<keyword evidence="11 19" id="KW-0460">Magnesium</keyword>
<evidence type="ECO:0000256" key="8">
    <source>
        <dbReference type="ARBA" id="ARBA00022573"/>
    </source>
</evidence>
<comment type="similarity">
    <text evidence="4 19">Belongs to the CobS family.</text>
</comment>
<dbReference type="GO" id="GO:0008818">
    <property type="term" value="F:cobalamin 5'-phosphate synthase activity"/>
    <property type="evidence" value="ECO:0007669"/>
    <property type="project" value="UniProtKB-UniRule"/>
</dbReference>
<dbReference type="EMBL" id="CAADFJ010000059">
    <property type="protein sequence ID" value="VFK01157.1"/>
    <property type="molecule type" value="Genomic_DNA"/>
</dbReference>
<dbReference type="NCBIfam" id="TIGR00317">
    <property type="entry name" value="cobS"/>
    <property type="match status" value="1"/>
</dbReference>
<comment type="function">
    <text evidence="14 19">Joins adenosylcobinamide-GDP and alpha-ribazole to generate adenosylcobalamin (Ado-cobalamin). Also synthesizes adenosylcobalamin 5'-phosphate from adenosylcobinamide-GDP and alpha-ribazole 5'-phosphate.</text>
</comment>
<evidence type="ECO:0000256" key="14">
    <source>
        <dbReference type="ARBA" id="ARBA00025228"/>
    </source>
</evidence>
<dbReference type="EMBL" id="CAADFI010000060">
    <property type="protein sequence ID" value="VFJ94351.1"/>
    <property type="molecule type" value="Genomic_DNA"/>
</dbReference>
<comment type="catalytic activity">
    <reaction evidence="18 19">
        <text>alpha-ribazole 5'-phosphate + adenosylcob(III)inamide-GDP = adenosylcob(III)alamin 5'-phosphate + GMP + H(+)</text>
        <dbReference type="Rhea" id="RHEA:23560"/>
        <dbReference type="ChEBI" id="CHEBI:15378"/>
        <dbReference type="ChEBI" id="CHEBI:57918"/>
        <dbReference type="ChEBI" id="CHEBI:58115"/>
        <dbReference type="ChEBI" id="CHEBI:60487"/>
        <dbReference type="ChEBI" id="CHEBI:60493"/>
        <dbReference type="EC" id="2.7.8.26"/>
    </reaction>
</comment>
<evidence type="ECO:0000256" key="11">
    <source>
        <dbReference type="ARBA" id="ARBA00022842"/>
    </source>
</evidence>
<evidence type="ECO:0000313" key="21">
    <source>
        <dbReference type="EMBL" id="VFJ94351.1"/>
    </source>
</evidence>
<evidence type="ECO:0000256" key="19">
    <source>
        <dbReference type="HAMAP-Rule" id="MF_00719"/>
    </source>
</evidence>
<comment type="subcellular location">
    <subcellularLocation>
        <location evidence="2 19">Cell membrane</location>
        <topology evidence="2 19">Multi-pass membrane protein</topology>
    </subcellularLocation>
</comment>
<evidence type="ECO:0000256" key="16">
    <source>
        <dbReference type="ARBA" id="ARBA00032853"/>
    </source>
</evidence>
<protein>
    <recommendedName>
        <fullName evidence="6 19">Adenosylcobinamide-GDP ribazoletransferase</fullName>
        <ecNumber evidence="5 19">2.7.8.26</ecNumber>
    </recommendedName>
    <alternativeName>
        <fullName evidence="16 19">Cobalamin synthase</fullName>
    </alternativeName>
    <alternativeName>
        <fullName evidence="15 19">Cobalamin-5'-phosphate synthase</fullName>
    </alternativeName>
</protein>
<evidence type="ECO:0000256" key="4">
    <source>
        <dbReference type="ARBA" id="ARBA00010561"/>
    </source>
</evidence>
<evidence type="ECO:0000256" key="1">
    <source>
        <dbReference type="ARBA" id="ARBA00001946"/>
    </source>
</evidence>
<comment type="pathway">
    <text evidence="3 19">Cofactor biosynthesis; adenosylcobalamin biosynthesis; adenosylcobalamin from cob(II)yrinate a,c-diamide: step 7/7.</text>
</comment>
<keyword evidence="13 19" id="KW-0472">Membrane</keyword>
<evidence type="ECO:0000256" key="9">
    <source>
        <dbReference type="ARBA" id="ARBA00022679"/>
    </source>
</evidence>
<evidence type="ECO:0000313" key="22">
    <source>
        <dbReference type="EMBL" id="VFK01157.1"/>
    </source>
</evidence>
<evidence type="ECO:0000256" key="10">
    <source>
        <dbReference type="ARBA" id="ARBA00022692"/>
    </source>
</evidence>
<proteinExistence type="inferred from homology"/>
<evidence type="ECO:0000256" key="5">
    <source>
        <dbReference type="ARBA" id="ARBA00013200"/>
    </source>
</evidence>
<comment type="catalytic activity">
    <reaction evidence="17 19">
        <text>alpha-ribazole + adenosylcob(III)inamide-GDP = adenosylcob(III)alamin + GMP + H(+)</text>
        <dbReference type="Rhea" id="RHEA:16049"/>
        <dbReference type="ChEBI" id="CHEBI:10329"/>
        <dbReference type="ChEBI" id="CHEBI:15378"/>
        <dbReference type="ChEBI" id="CHEBI:18408"/>
        <dbReference type="ChEBI" id="CHEBI:58115"/>
        <dbReference type="ChEBI" id="CHEBI:60487"/>
        <dbReference type="EC" id="2.7.8.26"/>
    </reaction>
</comment>
<dbReference type="EMBL" id="CAADFG010000060">
    <property type="protein sequence ID" value="VFJ93707.1"/>
    <property type="molecule type" value="Genomic_DNA"/>
</dbReference>
<evidence type="ECO:0000313" key="20">
    <source>
        <dbReference type="EMBL" id="VFJ93707.1"/>
    </source>
</evidence>
<keyword evidence="7 19" id="KW-1003">Cell membrane</keyword>
<evidence type="ECO:0000256" key="13">
    <source>
        <dbReference type="ARBA" id="ARBA00023136"/>
    </source>
</evidence>
<evidence type="ECO:0000256" key="12">
    <source>
        <dbReference type="ARBA" id="ARBA00022989"/>
    </source>
</evidence>